<name>A0A3B1CGM9_9ZZZZ</name>
<dbReference type="SUPFAM" id="SSF46565">
    <property type="entry name" value="Chaperone J-domain"/>
    <property type="match status" value="1"/>
</dbReference>
<evidence type="ECO:0000259" key="1">
    <source>
        <dbReference type="PROSITE" id="PS50076"/>
    </source>
</evidence>
<evidence type="ECO:0000313" key="2">
    <source>
        <dbReference type="EMBL" id="VAX23124.1"/>
    </source>
</evidence>
<gene>
    <name evidence="2" type="ORF">MNBD_NITROSPINAE02-910</name>
</gene>
<dbReference type="Gene3D" id="1.10.287.110">
    <property type="entry name" value="DnaJ domain"/>
    <property type="match status" value="1"/>
</dbReference>
<protein>
    <recommendedName>
        <fullName evidence="1">J domain-containing protein</fullName>
    </recommendedName>
</protein>
<organism evidence="2">
    <name type="scientific">hydrothermal vent metagenome</name>
    <dbReference type="NCBI Taxonomy" id="652676"/>
    <lineage>
        <taxon>unclassified sequences</taxon>
        <taxon>metagenomes</taxon>
        <taxon>ecological metagenomes</taxon>
    </lineage>
</organism>
<dbReference type="PROSITE" id="PS50076">
    <property type="entry name" value="DNAJ_2"/>
    <property type="match status" value="1"/>
</dbReference>
<dbReference type="InterPro" id="IPR036869">
    <property type="entry name" value="J_dom_sf"/>
</dbReference>
<proteinExistence type="predicted"/>
<accession>A0A3B1CGM9</accession>
<feature type="domain" description="J" evidence="1">
    <location>
        <begin position="13"/>
        <end position="69"/>
    </location>
</feature>
<dbReference type="InterPro" id="IPR001623">
    <property type="entry name" value="DnaJ_domain"/>
</dbReference>
<dbReference type="AlphaFoldDB" id="A0A3B1CGM9"/>
<dbReference type="SMART" id="SM00271">
    <property type="entry name" value="DnaJ"/>
    <property type="match status" value="1"/>
</dbReference>
<dbReference type="Pfam" id="PF00226">
    <property type="entry name" value="DnaJ"/>
    <property type="match status" value="1"/>
</dbReference>
<dbReference type="CDD" id="cd06257">
    <property type="entry name" value="DnaJ"/>
    <property type="match status" value="1"/>
</dbReference>
<sequence length="301" mass="34117">MLFDSNAPMSLKRARHLLAVDEKSDIDFIKQSYRRAAKLYHPDAPSGLSDPDMFNNIVTAYNFILKEKKSGGALSSFRSGLARNRSKKQTKRSWRANGARESRFSFFSFFKSGRAVARENNGYKKRYKNDFIEKDIRSPLSFDELVIRFDKAPSVWVRIEAAHIVYNKYRDKFEAFALSRLHSTTEKARVELIRILGMLDSPKALNEIAPFLTSGDKYLCCAAFMALDSAGSLGHSILDKRLAPPSTFMYLLQSVFTGTDIEKKALRARLISIKKLRRLNAVTRKTGVPLPDLLEGIGFSL</sequence>
<reference evidence="2" key="1">
    <citation type="submission" date="2018-06" db="EMBL/GenBank/DDBJ databases">
        <authorList>
            <person name="Zhirakovskaya E."/>
        </authorList>
    </citation>
    <scope>NUCLEOTIDE SEQUENCE</scope>
</reference>
<dbReference type="EMBL" id="UOGE01000081">
    <property type="protein sequence ID" value="VAX23124.1"/>
    <property type="molecule type" value="Genomic_DNA"/>
</dbReference>